<evidence type="ECO:0000313" key="1">
    <source>
        <dbReference type="EMBL" id="EXB56795.1"/>
    </source>
</evidence>
<name>W9QWY2_9ROSA</name>
<reference evidence="2" key="1">
    <citation type="submission" date="2013-01" db="EMBL/GenBank/DDBJ databases">
        <title>Draft Genome Sequence of a Mulberry Tree, Morus notabilis C.K. Schneid.</title>
        <authorList>
            <person name="He N."/>
            <person name="Zhao S."/>
        </authorList>
    </citation>
    <scope>NUCLEOTIDE SEQUENCE</scope>
</reference>
<dbReference type="GO" id="GO:0003697">
    <property type="term" value="F:single-stranded DNA binding"/>
    <property type="evidence" value="ECO:0007669"/>
    <property type="project" value="InterPro"/>
</dbReference>
<dbReference type="GO" id="GO:0042162">
    <property type="term" value="F:telomeric DNA binding"/>
    <property type="evidence" value="ECO:0007669"/>
    <property type="project" value="TreeGrafter"/>
</dbReference>
<dbReference type="PANTHER" id="PTHR33905">
    <property type="entry name" value="CST COMPLEX SUBUNIT TEN1"/>
    <property type="match status" value="1"/>
</dbReference>
<dbReference type="GO" id="GO:1990879">
    <property type="term" value="C:CST complex"/>
    <property type="evidence" value="ECO:0007669"/>
    <property type="project" value="InterPro"/>
</dbReference>
<keyword evidence="2" id="KW-1185">Reference proteome</keyword>
<dbReference type="InterPro" id="IPR029146">
    <property type="entry name" value="Ten1_animal_plant"/>
</dbReference>
<accession>W9QWY2</accession>
<organism evidence="1 2">
    <name type="scientific">Morus notabilis</name>
    <dbReference type="NCBI Taxonomy" id="981085"/>
    <lineage>
        <taxon>Eukaryota</taxon>
        <taxon>Viridiplantae</taxon>
        <taxon>Streptophyta</taxon>
        <taxon>Embryophyta</taxon>
        <taxon>Tracheophyta</taxon>
        <taxon>Spermatophyta</taxon>
        <taxon>Magnoliopsida</taxon>
        <taxon>eudicotyledons</taxon>
        <taxon>Gunneridae</taxon>
        <taxon>Pentapetalae</taxon>
        <taxon>rosids</taxon>
        <taxon>fabids</taxon>
        <taxon>Rosales</taxon>
        <taxon>Moraceae</taxon>
        <taxon>Moreae</taxon>
        <taxon>Morus</taxon>
    </lineage>
</organism>
<dbReference type="GO" id="GO:0032211">
    <property type="term" value="P:negative regulation of telomere maintenance via telomerase"/>
    <property type="evidence" value="ECO:0007669"/>
    <property type="project" value="TreeGrafter"/>
</dbReference>
<gene>
    <name evidence="1" type="ORF">L484_004102</name>
</gene>
<evidence type="ECO:0000313" key="2">
    <source>
        <dbReference type="Proteomes" id="UP000030645"/>
    </source>
</evidence>
<dbReference type="GO" id="GO:0010521">
    <property type="term" value="F:telomerase inhibitor activity"/>
    <property type="evidence" value="ECO:0007669"/>
    <property type="project" value="TreeGrafter"/>
</dbReference>
<dbReference type="Proteomes" id="UP000030645">
    <property type="component" value="Unassembled WGS sequence"/>
</dbReference>
<dbReference type="AlphaFoldDB" id="W9QWY2"/>
<dbReference type="EMBL" id="KE344312">
    <property type="protein sequence ID" value="EXB56795.1"/>
    <property type="molecule type" value="Genomic_DNA"/>
</dbReference>
<sequence length="67" mass="7686">MASSEIKSGALVSLEDLHPNSPNFKQGASLRVTGKMEEIDFIKGSIWWFWHRFEVVGVHDNEEVELR</sequence>
<proteinExistence type="predicted"/>
<protein>
    <submittedName>
        <fullName evidence="1">Uncharacterized protein</fullName>
    </submittedName>
</protein>
<dbReference type="PANTHER" id="PTHR33905:SF1">
    <property type="entry name" value="CST COMPLEX SUBUNIT TEN1"/>
    <property type="match status" value="1"/>
</dbReference>